<dbReference type="CDD" id="cd01948">
    <property type="entry name" value="EAL"/>
    <property type="match status" value="1"/>
</dbReference>
<dbReference type="SMART" id="SM00091">
    <property type="entry name" value="PAS"/>
    <property type="match status" value="1"/>
</dbReference>
<evidence type="ECO:0000256" key="5">
    <source>
        <dbReference type="SAM" id="Phobius"/>
    </source>
</evidence>
<evidence type="ECO:0000256" key="4">
    <source>
        <dbReference type="ARBA" id="ARBA00051114"/>
    </source>
</evidence>
<feature type="domain" description="EAL" evidence="8">
    <location>
        <begin position="537"/>
        <end position="793"/>
    </location>
</feature>
<dbReference type="EC" id="3.1.4.52" evidence="2"/>
<feature type="transmembrane region" description="Helical" evidence="5">
    <location>
        <begin position="13"/>
        <end position="39"/>
    </location>
</feature>
<dbReference type="Pfam" id="PF00563">
    <property type="entry name" value="EAL"/>
    <property type="match status" value="1"/>
</dbReference>
<dbReference type="Proteomes" id="UP000032749">
    <property type="component" value="Chromosome"/>
</dbReference>
<protein>
    <recommendedName>
        <fullName evidence="2">cyclic-guanylate-specific phosphodiesterase</fullName>
        <ecNumber evidence="2">3.1.4.52</ecNumber>
    </recommendedName>
</protein>
<dbReference type="PROSITE" id="PS50113">
    <property type="entry name" value="PAC"/>
    <property type="match status" value="1"/>
</dbReference>
<keyword evidence="5" id="KW-1133">Transmembrane helix</keyword>
<sequence>MKSINAQTVRTKLVMIAVTTSTLILIITTIAFLTLELFFGHQDLSKKISVLGQVIAERSTAALTFHDDELLHSNLSSLLVDSSVVKSCIYDEEKVLAASISAQKDQQGCPQMMGTLKTNETSFVEQYFPIKLDNQVIGTLYIACHNGDIINRFKQVSFFAVFVLFGAIIIALLLATRLQRIVTSPLRLLAATISDIIQRNDFSIRANKHHDDELGHLADIFNELLSKIESEHSSLKSSEEKFRKLTSLSPVGIFQINPAGEIIYVNQRWREINNIKHQEPDLQSWFSNIHPEDAPALNKLWHRLVTEHEDMACEVRLIAKNGSISWVYIQATSLHSKEGKLLGFLGSVSDISELKKAQIQMENLAFYDPLTGLANRRLFKNRLAKAVKSVQRNNSSIALLFLDLDQFKRINDTLGHNMGDALLKEIARRLDYNVRENDTVCRIGGDEFTILLTDVNNTNDVRIVADKILHSLSRPFMLNGQEIISTVSIGITMTPEDSINPNTLMKNADLAMYRAKELGRNNFQFFSEDMNTAILHNLEVEKELNIAIKRNQFVLMYQPKICIADNTITGVETLVRWRHPEKGIIPPDNFIPIAEETGQIIKIGAWVLEHSCHEMGALIREGLMPKNAKVAVNLSAKQFSDPNLLQTVLDILIQSKIDPLNLELEITESIIMDDVEAAIKIMEAIKSKGIHLAIDDFGTGYSSLAYLKRFPIDVLKVDRSFVSDIPEDKTDMAITSAVIAMAHKLSMKVVAEGIETQEQLDFLRENNCDDGQGYLLSRPLTLPQLHHFLVSNQKQTKVKSRLENPNDLSS</sequence>
<dbReference type="OrthoDB" id="9816034at2"/>
<dbReference type="STRING" id="698738.OLEAN_C03410"/>
<dbReference type="EMBL" id="FO203512">
    <property type="protein sequence ID" value="CCK74517.1"/>
    <property type="molecule type" value="Genomic_DNA"/>
</dbReference>
<evidence type="ECO:0000256" key="2">
    <source>
        <dbReference type="ARBA" id="ARBA00012282"/>
    </source>
</evidence>
<dbReference type="SUPFAM" id="SSF55785">
    <property type="entry name" value="PYP-like sensor domain (PAS domain)"/>
    <property type="match status" value="1"/>
</dbReference>
<dbReference type="InterPro" id="IPR052155">
    <property type="entry name" value="Biofilm_reg_signaling"/>
</dbReference>
<dbReference type="InterPro" id="IPR000160">
    <property type="entry name" value="GGDEF_dom"/>
</dbReference>
<dbReference type="SUPFAM" id="SSF141868">
    <property type="entry name" value="EAL domain-like"/>
    <property type="match status" value="1"/>
</dbReference>
<dbReference type="CDD" id="cd06225">
    <property type="entry name" value="HAMP"/>
    <property type="match status" value="1"/>
</dbReference>
<dbReference type="NCBIfam" id="TIGR00254">
    <property type="entry name" value="GGDEF"/>
    <property type="match status" value="1"/>
</dbReference>
<dbReference type="SMART" id="SM00052">
    <property type="entry name" value="EAL"/>
    <property type="match status" value="1"/>
</dbReference>
<dbReference type="PROSITE" id="PS50887">
    <property type="entry name" value="GGDEF"/>
    <property type="match status" value="1"/>
</dbReference>
<dbReference type="SMART" id="SM00304">
    <property type="entry name" value="HAMP"/>
    <property type="match status" value="1"/>
</dbReference>
<dbReference type="InterPro" id="IPR001633">
    <property type="entry name" value="EAL_dom"/>
</dbReference>
<feature type="domain" description="PAC" evidence="7">
    <location>
        <begin position="311"/>
        <end position="363"/>
    </location>
</feature>
<dbReference type="Gene3D" id="6.10.340.10">
    <property type="match status" value="1"/>
</dbReference>
<gene>
    <name evidence="11" type="ORF">OLEAN_C03410</name>
</gene>
<evidence type="ECO:0000256" key="3">
    <source>
        <dbReference type="ARBA" id="ARBA00022636"/>
    </source>
</evidence>
<dbReference type="Pfam" id="PF17152">
    <property type="entry name" value="CHASE8"/>
    <property type="match status" value="1"/>
</dbReference>
<evidence type="ECO:0000313" key="11">
    <source>
        <dbReference type="EMBL" id="CCK74517.1"/>
    </source>
</evidence>
<dbReference type="FunFam" id="3.30.70.270:FF:000001">
    <property type="entry name" value="Diguanylate cyclase domain protein"/>
    <property type="match status" value="1"/>
</dbReference>
<feature type="domain" description="PAS" evidence="6">
    <location>
        <begin position="238"/>
        <end position="308"/>
    </location>
</feature>
<feature type="domain" description="GGDEF" evidence="10">
    <location>
        <begin position="395"/>
        <end position="528"/>
    </location>
</feature>
<dbReference type="InterPro" id="IPR035965">
    <property type="entry name" value="PAS-like_dom_sf"/>
</dbReference>
<dbReference type="KEGG" id="oai:OLEAN_C03410"/>
<dbReference type="CDD" id="cd00130">
    <property type="entry name" value="PAS"/>
    <property type="match status" value="1"/>
</dbReference>
<dbReference type="Pfam" id="PF00990">
    <property type="entry name" value="GGDEF"/>
    <property type="match status" value="1"/>
</dbReference>
<dbReference type="SMART" id="SM00086">
    <property type="entry name" value="PAC"/>
    <property type="match status" value="1"/>
</dbReference>
<dbReference type="PANTHER" id="PTHR44757">
    <property type="entry name" value="DIGUANYLATE CYCLASE DGCP"/>
    <property type="match status" value="1"/>
</dbReference>
<dbReference type="PROSITE" id="PS50112">
    <property type="entry name" value="PAS"/>
    <property type="match status" value="1"/>
</dbReference>
<dbReference type="PANTHER" id="PTHR44757:SF2">
    <property type="entry name" value="BIOFILM ARCHITECTURE MAINTENANCE PROTEIN MBAA"/>
    <property type="match status" value="1"/>
</dbReference>
<dbReference type="Pfam" id="PF08447">
    <property type="entry name" value="PAS_3"/>
    <property type="match status" value="1"/>
</dbReference>
<feature type="domain" description="HAMP" evidence="9">
    <location>
        <begin position="180"/>
        <end position="233"/>
    </location>
</feature>
<dbReference type="InterPro" id="IPR029787">
    <property type="entry name" value="Nucleotide_cyclase"/>
</dbReference>
<comment type="catalytic activity">
    <reaction evidence="4">
        <text>3',3'-c-di-GMP + H2O = 5'-phosphoguanylyl(3'-&gt;5')guanosine + H(+)</text>
        <dbReference type="Rhea" id="RHEA:24902"/>
        <dbReference type="ChEBI" id="CHEBI:15377"/>
        <dbReference type="ChEBI" id="CHEBI:15378"/>
        <dbReference type="ChEBI" id="CHEBI:58754"/>
        <dbReference type="ChEBI" id="CHEBI:58805"/>
        <dbReference type="EC" id="3.1.4.52"/>
    </reaction>
    <physiologicalReaction direction="left-to-right" evidence="4">
        <dbReference type="Rhea" id="RHEA:24903"/>
    </physiologicalReaction>
</comment>
<feature type="transmembrane region" description="Helical" evidence="5">
    <location>
        <begin position="156"/>
        <end position="175"/>
    </location>
</feature>
<dbReference type="CDD" id="cd01949">
    <property type="entry name" value="GGDEF"/>
    <property type="match status" value="1"/>
</dbReference>
<proteinExistence type="predicted"/>
<dbReference type="HOGENOM" id="CLU_000445_70_46_6"/>
<dbReference type="Gene3D" id="3.30.450.20">
    <property type="entry name" value="PAS domain"/>
    <property type="match status" value="1"/>
</dbReference>
<dbReference type="PATRIC" id="fig|698738.3.peg.354"/>
<dbReference type="SUPFAM" id="SSF55073">
    <property type="entry name" value="Nucleotide cyclase"/>
    <property type="match status" value="1"/>
</dbReference>
<name>R4YJU5_OLEAN</name>
<dbReference type="Gene3D" id="3.20.20.450">
    <property type="entry name" value="EAL domain"/>
    <property type="match status" value="1"/>
</dbReference>
<dbReference type="GO" id="GO:0071111">
    <property type="term" value="F:cyclic-guanylate-specific phosphodiesterase activity"/>
    <property type="evidence" value="ECO:0007669"/>
    <property type="project" value="UniProtKB-EC"/>
</dbReference>
<dbReference type="InterPro" id="IPR000014">
    <property type="entry name" value="PAS"/>
</dbReference>
<dbReference type="InterPro" id="IPR033417">
    <property type="entry name" value="CHASE8"/>
</dbReference>
<evidence type="ECO:0000256" key="1">
    <source>
        <dbReference type="ARBA" id="ARBA00001946"/>
    </source>
</evidence>
<dbReference type="Gene3D" id="3.30.70.270">
    <property type="match status" value="1"/>
</dbReference>
<dbReference type="NCBIfam" id="TIGR00229">
    <property type="entry name" value="sensory_box"/>
    <property type="match status" value="1"/>
</dbReference>
<dbReference type="InterPro" id="IPR003660">
    <property type="entry name" value="HAMP_dom"/>
</dbReference>
<comment type="cofactor">
    <cofactor evidence="1">
        <name>Mg(2+)</name>
        <dbReference type="ChEBI" id="CHEBI:18420"/>
    </cofactor>
</comment>
<evidence type="ECO:0000259" key="10">
    <source>
        <dbReference type="PROSITE" id="PS50887"/>
    </source>
</evidence>
<evidence type="ECO:0000259" key="8">
    <source>
        <dbReference type="PROSITE" id="PS50883"/>
    </source>
</evidence>
<keyword evidence="5" id="KW-0812">Transmembrane</keyword>
<dbReference type="PROSITE" id="PS50883">
    <property type="entry name" value="EAL"/>
    <property type="match status" value="1"/>
</dbReference>
<keyword evidence="3" id="KW-0973">c-di-GMP</keyword>
<dbReference type="GO" id="GO:0016020">
    <property type="term" value="C:membrane"/>
    <property type="evidence" value="ECO:0007669"/>
    <property type="project" value="InterPro"/>
</dbReference>
<dbReference type="InterPro" id="IPR043128">
    <property type="entry name" value="Rev_trsase/Diguanyl_cyclase"/>
</dbReference>
<evidence type="ECO:0000259" key="9">
    <source>
        <dbReference type="PROSITE" id="PS50885"/>
    </source>
</evidence>
<dbReference type="InterPro" id="IPR035919">
    <property type="entry name" value="EAL_sf"/>
</dbReference>
<accession>R4YJU5</accession>
<dbReference type="InterPro" id="IPR013655">
    <property type="entry name" value="PAS_fold_3"/>
</dbReference>
<evidence type="ECO:0000259" key="7">
    <source>
        <dbReference type="PROSITE" id="PS50113"/>
    </source>
</evidence>
<evidence type="ECO:0000259" key="6">
    <source>
        <dbReference type="PROSITE" id="PS50112"/>
    </source>
</evidence>
<dbReference type="FunFam" id="3.20.20.450:FF:000001">
    <property type="entry name" value="Cyclic di-GMP phosphodiesterase yahA"/>
    <property type="match status" value="1"/>
</dbReference>
<dbReference type="GO" id="GO:0071732">
    <property type="term" value="P:cellular response to nitric oxide"/>
    <property type="evidence" value="ECO:0007669"/>
    <property type="project" value="UniProtKB-ARBA"/>
</dbReference>
<dbReference type="SMART" id="SM00267">
    <property type="entry name" value="GGDEF"/>
    <property type="match status" value="1"/>
</dbReference>
<keyword evidence="12" id="KW-1185">Reference proteome</keyword>
<dbReference type="GO" id="GO:0007165">
    <property type="term" value="P:signal transduction"/>
    <property type="evidence" value="ECO:0007669"/>
    <property type="project" value="InterPro"/>
</dbReference>
<evidence type="ECO:0000313" key="12">
    <source>
        <dbReference type="Proteomes" id="UP000032749"/>
    </source>
</evidence>
<dbReference type="AlphaFoldDB" id="R4YJU5"/>
<keyword evidence="5" id="KW-0472">Membrane</keyword>
<reference evidence="11 12" key="1">
    <citation type="journal article" date="2013" name="Nat. Commun.">
        <title>Genome sequence and functional genomic analysis of the oil-degrading bacterium Oleispira antarctica.</title>
        <authorList>
            <person name="Kube M."/>
            <person name="Chernikova T.N."/>
            <person name="Al-Ramahi Y."/>
            <person name="Beloqui A."/>
            <person name="Lopez-Cortez N."/>
            <person name="Guazzaroni M.E."/>
            <person name="Heipieper H.J."/>
            <person name="Klages S."/>
            <person name="Kotsyurbenko O.R."/>
            <person name="Langer I."/>
            <person name="Nechitaylo T.Y."/>
            <person name="Lunsdorf H."/>
            <person name="Fernandez M."/>
            <person name="Juarez S."/>
            <person name="Ciordia S."/>
            <person name="Singer A."/>
            <person name="Kagan O."/>
            <person name="Egorova O."/>
            <person name="Petit P.A."/>
            <person name="Stogios P."/>
            <person name="Kim Y."/>
            <person name="Tchigvintsev A."/>
            <person name="Flick R."/>
            <person name="Denaro R."/>
            <person name="Genovese M."/>
            <person name="Albar J.P."/>
            <person name="Reva O.N."/>
            <person name="Martinez-Gomariz M."/>
            <person name="Tran H."/>
            <person name="Ferrer M."/>
            <person name="Savchenko A."/>
            <person name="Yakunin A.F."/>
            <person name="Yakimov M.M."/>
            <person name="Golyshina O.V."/>
            <person name="Reinhardt R."/>
            <person name="Golyshin P.N."/>
        </authorList>
    </citation>
    <scope>NUCLEOTIDE SEQUENCE [LARGE SCALE GENOMIC DNA]</scope>
</reference>
<dbReference type="InterPro" id="IPR001610">
    <property type="entry name" value="PAC"/>
</dbReference>
<organism evidence="11 12">
    <name type="scientific">Oleispira antarctica RB-8</name>
    <dbReference type="NCBI Taxonomy" id="698738"/>
    <lineage>
        <taxon>Bacteria</taxon>
        <taxon>Pseudomonadati</taxon>
        <taxon>Pseudomonadota</taxon>
        <taxon>Gammaproteobacteria</taxon>
        <taxon>Oceanospirillales</taxon>
        <taxon>Oceanospirillaceae</taxon>
        <taxon>Oleispira</taxon>
    </lineage>
</organism>
<dbReference type="InterPro" id="IPR000700">
    <property type="entry name" value="PAS-assoc_C"/>
</dbReference>
<dbReference type="PROSITE" id="PS50885">
    <property type="entry name" value="HAMP"/>
    <property type="match status" value="1"/>
</dbReference>